<evidence type="ECO:0000313" key="2">
    <source>
        <dbReference type="EMBL" id="GFD42806.1"/>
    </source>
</evidence>
<organism evidence="2">
    <name type="scientific">Tanacetum cinerariifolium</name>
    <name type="common">Dalmatian daisy</name>
    <name type="synonym">Chrysanthemum cinerariifolium</name>
    <dbReference type="NCBI Taxonomy" id="118510"/>
    <lineage>
        <taxon>Eukaryota</taxon>
        <taxon>Viridiplantae</taxon>
        <taxon>Streptophyta</taxon>
        <taxon>Embryophyta</taxon>
        <taxon>Tracheophyta</taxon>
        <taxon>Spermatophyta</taxon>
        <taxon>Magnoliopsida</taxon>
        <taxon>eudicotyledons</taxon>
        <taxon>Gunneridae</taxon>
        <taxon>Pentapetalae</taxon>
        <taxon>asterids</taxon>
        <taxon>campanulids</taxon>
        <taxon>Asterales</taxon>
        <taxon>Asteraceae</taxon>
        <taxon>Asteroideae</taxon>
        <taxon>Anthemideae</taxon>
        <taxon>Anthemidinae</taxon>
        <taxon>Tanacetum</taxon>
    </lineage>
</organism>
<dbReference type="PANTHER" id="PTHR34072">
    <property type="entry name" value="ENZYMATIC POLYPROTEIN-RELATED"/>
    <property type="match status" value="1"/>
</dbReference>
<proteinExistence type="predicted"/>
<sequence>MDPAKVEAITKWPRPTSVTEEREKSFEELKHRLVSAPVLTLPSGSGGFQIYSDASKKGLGCVLMQHG</sequence>
<gene>
    <name evidence="2" type="ORF">Tci_914775</name>
</gene>
<name>A0A699WAM1_TANCI</name>
<dbReference type="InterPro" id="IPR043502">
    <property type="entry name" value="DNA/RNA_pol_sf"/>
</dbReference>
<dbReference type="PANTHER" id="PTHR34072:SF52">
    <property type="entry name" value="RIBONUCLEASE H"/>
    <property type="match status" value="1"/>
</dbReference>
<evidence type="ECO:0000259" key="1">
    <source>
        <dbReference type="Pfam" id="PF17919"/>
    </source>
</evidence>
<reference evidence="2" key="1">
    <citation type="journal article" date="2019" name="Sci. Rep.">
        <title>Draft genome of Tanacetum cinerariifolium, the natural source of mosquito coil.</title>
        <authorList>
            <person name="Yamashiro T."/>
            <person name="Shiraishi A."/>
            <person name="Satake H."/>
            <person name="Nakayama K."/>
        </authorList>
    </citation>
    <scope>NUCLEOTIDE SEQUENCE</scope>
</reference>
<dbReference type="SUPFAM" id="SSF56672">
    <property type="entry name" value="DNA/RNA polymerases"/>
    <property type="match status" value="1"/>
</dbReference>
<protein>
    <recommendedName>
        <fullName evidence="1">Reverse transcriptase/retrotransposon-derived protein RNase H-like domain-containing protein</fullName>
    </recommendedName>
</protein>
<feature type="domain" description="Reverse transcriptase/retrotransposon-derived protein RNase H-like" evidence="1">
    <location>
        <begin position="19"/>
        <end position="66"/>
    </location>
</feature>
<feature type="non-terminal residue" evidence="2">
    <location>
        <position position="67"/>
    </location>
</feature>
<dbReference type="Pfam" id="PF17919">
    <property type="entry name" value="RT_RNaseH_2"/>
    <property type="match status" value="1"/>
</dbReference>
<dbReference type="EMBL" id="BKCJ011582963">
    <property type="protein sequence ID" value="GFD42806.1"/>
    <property type="molecule type" value="Genomic_DNA"/>
</dbReference>
<comment type="caution">
    <text evidence="2">The sequence shown here is derived from an EMBL/GenBank/DDBJ whole genome shotgun (WGS) entry which is preliminary data.</text>
</comment>
<dbReference type="InterPro" id="IPR041577">
    <property type="entry name" value="RT_RNaseH_2"/>
</dbReference>
<dbReference type="AlphaFoldDB" id="A0A699WAM1"/>
<accession>A0A699WAM1</accession>